<dbReference type="InterPro" id="IPR053191">
    <property type="entry name" value="DcsG_Biosynth_Enzyme"/>
</dbReference>
<sequence>MIERLAWVSARAALGRDEDEEFALPALRAAGATVDVVAWDDPDVVWDGYDRAVLRSTWDYPERLGEFVGWLDRTAAVTDLRNPVPMVRWSLDKHYLIDLAAAGVPVTPTDFVEPGQEAEFPDGEFVVKPAVGAGSRDAASYGPGDRAAATAHIRRLGASVLVQPLLKSVASDGEWPLVFLAGRYSHAASKRVALPRAGLVEDLFAEETTAEYEADPRQIAVAQRAVDVVTGRFGVPLYARIDLVRDDDGRPCVLEVELVEPSLFLPRAPAAATDRLVAALLDT</sequence>
<dbReference type="PROSITE" id="PS50975">
    <property type="entry name" value="ATP_GRASP"/>
    <property type="match status" value="1"/>
</dbReference>
<proteinExistence type="predicted"/>
<gene>
    <name evidence="3" type="ORF">KOI35_18730</name>
</gene>
<evidence type="ECO:0000313" key="3">
    <source>
        <dbReference type="EMBL" id="MBU2665548.1"/>
    </source>
</evidence>
<accession>A0ABS5YQ14</accession>
<dbReference type="InterPro" id="IPR011761">
    <property type="entry name" value="ATP-grasp"/>
</dbReference>
<name>A0ABS5YQ14_9ACTN</name>
<keyword evidence="4" id="KW-1185">Reference proteome</keyword>
<keyword evidence="1" id="KW-0067">ATP-binding</keyword>
<evidence type="ECO:0000259" key="2">
    <source>
        <dbReference type="PROSITE" id="PS50975"/>
    </source>
</evidence>
<protein>
    <recommendedName>
        <fullName evidence="2">ATP-grasp domain-containing protein</fullName>
    </recommendedName>
</protein>
<dbReference type="SUPFAM" id="SSF56059">
    <property type="entry name" value="Glutathione synthetase ATP-binding domain-like"/>
    <property type="match status" value="1"/>
</dbReference>
<evidence type="ECO:0000256" key="1">
    <source>
        <dbReference type="PROSITE-ProRule" id="PRU00409"/>
    </source>
</evidence>
<dbReference type="RefSeq" id="WP_215788738.1">
    <property type="nucleotide sequence ID" value="NZ_JAHKKG010000005.1"/>
</dbReference>
<reference evidence="3 4" key="1">
    <citation type="submission" date="2021-06" db="EMBL/GenBank/DDBJ databases">
        <title>Actinoplanes lichenicola sp. nov., and Actinoplanes ovalisporus sp. nov., isolated from lichen in Thailand.</title>
        <authorList>
            <person name="Saeng-In P."/>
            <person name="Kanchanasin P."/>
            <person name="Yuki M."/>
            <person name="Kudo T."/>
            <person name="Ohkuma M."/>
            <person name="Phongsopitanun W."/>
            <person name="Tanasupawat S."/>
        </authorList>
    </citation>
    <scope>NUCLEOTIDE SEQUENCE [LARGE SCALE GENOMIC DNA]</scope>
    <source>
        <strain evidence="3 4">NBRC 110975</strain>
    </source>
</reference>
<organism evidence="3 4">
    <name type="scientific">Paractinoplanes bogorensis</name>
    <dbReference type="NCBI Taxonomy" id="1610840"/>
    <lineage>
        <taxon>Bacteria</taxon>
        <taxon>Bacillati</taxon>
        <taxon>Actinomycetota</taxon>
        <taxon>Actinomycetes</taxon>
        <taxon>Micromonosporales</taxon>
        <taxon>Micromonosporaceae</taxon>
        <taxon>Paractinoplanes</taxon>
    </lineage>
</organism>
<dbReference type="PANTHER" id="PTHR39217">
    <property type="match status" value="1"/>
</dbReference>
<keyword evidence="1" id="KW-0547">Nucleotide-binding</keyword>
<comment type="caution">
    <text evidence="3">The sequence shown here is derived from an EMBL/GenBank/DDBJ whole genome shotgun (WGS) entry which is preliminary data.</text>
</comment>
<evidence type="ECO:0000313" key="4">
    <source>
        <dbReference type="Proteomes" id="UP001519654"/>
    </source>
</evidence>
<feature type="domain" description="ATP-grasp" evidence="2">
    <location>
        <begin position="96"/>
        <end position="282"/>
    </location>
</feature>
<dbReference type="EMBL" id="JAHKKG010000005">
    <property type="protein sequence ID" value="MBU2665548.1"/>
    <property type="molecule type" value="Genomic_DNA"/>
</dbReference>
<dbReference type="PANTHER" id="PTHR39217:SF1">
    <property type="entry name" value="GLUTATHIONE SYNTHETASE"/>
    <property type="match status" value="1"/>
</dbReference>
<dbReference type="Proteomes" id="UP001519654">
    <property type="component" value="Unassembled WGS sequence"/>
</dbReference>